<gene>
    <name evidence="1" type="ORF">Ana3638_08675</name>
</gene>
<protein>
    <submittedName>
        <fullName evidence="1">Uncharacterized protein</fullName>
    </submittedName>
</protein>
<dbReference type="RefSeq" id="WP_161837661.1">
    <property type="nucleotide sequence ID" value="NZ_CP048000.1"/>
</dbReference>
<evidence type="ECO:0000313" key="1">
    <source>
        <dbReference type="EMBL" id="QHQ60831.1"/>
    </source>
</evidence>
<evidence type="ECO:0000313" key="2">
    <source>
        <dbReference type="Proteomes" id="UP000464314"/>
    </source>
</evidence>
<dbReference type="EMBL" id="CP048000">
    <property type="protein sequence ID" value="QHQ60831.1"/>
    <property type="molecule type" value="Genomic_DNA"/>
</dbReference>
<dbReference type="AlphaFoldDB" id="A0A6P1TLD9"/>
<organism evidence="1 2">
    <name type="scientific">Anaerocolumna sedimenticola</name>
    <dbReference type="NCBI Taxonomy" id="2696063"/>
    <lineage>
        <taxon>Bacteria</taxon>
        <taxon>Bacillati</taxon>
        <taxon>Bacillota</taxon>
        <taxon>Clostridia</taxon>
        <taxon>Lachnospirales</taxon>
        <taxon>Lachnospiraceae</taxon>
        <taxon>Anaerocolumna</taxon>
    </lineage>
</organism>
<dbReference type="KEGG" id="anr:Ana3638_08675"/>
<accession>A0A6P1TLD9</accession>
<proteinExistence type="predicted"/>
<name>A0A6P1TLD9_9FIRM</name>
<sequence length="93" mass="10285">MMNISGDVFDDALALQNSSGMCIIDHNGTLLCGNKEIGALYDRDYDSNSIVYKSIRLGDERKTLTGKLAVKPLVVLCASGRGQSHYREIPYMR</sequence>
<reference evidence="1 2" key="1">
    <citation type="submission" date="2020-01" db="EMBL/GenBank/DDBJ databases">
        <title>Genome analysis of Anaerocolumna sp. CBA3638.</title>
        <authorList>
            <person name="Kim J."/>
            <person name="Roh S.W."/>
        </authorList>
    </citation>
    <scope>NUCLEOTIDE SEQUENCE [LARGE SCALE GENOMIC DNA]</scope>
    <source>
        <strain evidence="1 2">CBA3638</strain>
    </source>
</reference>
<dbReference type="Proteomes" id="UP000464314">
    <property type="component" value="Chromosome"/>
</dbReference>
<keyword evidence="2" id="KW-1185">Reference proteome</keyword>